<accession>A0AA35Y1R4</accession>
<dbReference type="InterPro" id="IPR029787">
    <property type="entry name" value="Nucleotide_cyclase"/>
</dbReference>
<dbReference type="InterPro" id="IPR013702">
    <property type="entry name" value="FIST_domain_N"/>
</dbReference>
<proteinExistence type="predicted"/>
<sequence>MLMKNRDVRSGTGEAGSSSIRIAQSCAEDPREAVREFHAGVASQQPALVTFFCSSEYDLDAIAAEIRRLFAGIPVVGCTTAGEIGPAGYRDHSLAGASFHAVADILTGLRQFDGARAYALAQALLQRLEVSAPGARPENGFALLMIDGLSVRGEEVAHVLQDALGKLPLIGGAAGDGMKFAKTQVYFDGHFDTDAAVLTLFSTPSPFQAFTTEHFAVTDERVVVTEADTAHRIVREINGRPALREHARLIGGTDGVAAFPGHGDTGDLLIRSADRALYAAKHAGRNQVKCYAGNGSGDSAWAASHSKA</sequence>
<evidence type="ECO:0000313" key="3">
    <source>
        <dbReference type="EMBL" id="CAI8860401.1"/>
    </source>
</evidence>
<dbReference type="InterPro" id="IPR043128">
    <property type="entry name" value="Rev_trsase/Diguanyl_cyclase"/>
</dbReference>
<organism evidence="3 4">
    <name type="scientific">Methylococcus capsulatus</name>
    <dbReference type="NCBI Taxonomy" id="414"/>
    <lineage>
        <taxon>Bacteria</taxon>
        <taxon>Pseudomonadati</taxon>
        <taxon>Pseudomonadota</taxon>
        <taxon>Gammaproteobacteria</taxon>
        <taxon>Methylococcales</taxon>
        <taxon>Methylococcaceae</taxon>
        <taxon>Methylococcus</taxon>
    </lineage>
</organism>
<dbReference type="PANTHER" id="PTHR40252:SF2">
    <property type="entry name" value="BLR0328 PROTEIN"/>
    <property type="match status" value="1"/>
</dbReference>
<evidence type="ECO:0000256" key="1">
    <source>
        <dbReference type="SAM" id="MobiDB-lite"/>
    </source>
</evidence>
<dbReference type="RefSeq" id="WP_017366270.1">
    <property type="nucleotide sequence ID" value="NZ_CP079096.1"/>
</dbReference>
<reference evidence="3" key="1">
    <citation type="submission" date="2023-03" db="EMBL/GenBank/DDBJ databases">
        <authorList>
            <person name="Pearce D."/>
        </authorList>
    </citation>
    <scope>NUCLEOTIDE SEQUENCE</scope>
    <source>
        <strain evidence="3">Mc</strain>
    </source>
</reference>
<dbReference type="AlphaFoldDB" id="A0AA35Y1R4"/>
<dbReference type="Proteomes" id="UP001158598">
    <property type="component" value="Chromosome"/>
</dbReference>
<feature type="region of interest" description="Disordered" evidence="1">
    <location>
        <begin position="1"/>
        <end position="22"/>
    </location>
</feature>
<name>A0AA35Y1R4_METCP</name>
<dbReference type="PANTHER" id="PTHR40252">
    <property type="entry name" value="BLR0328 PROTEIN"/>
    <property type="match status" value="1"/>
</dbReference>
<dbReference type="SMART" id="SM00897">
    <property type="entry name" value="FIST"/>
    <property type="match status" value="1"/>
</dbReference>
<dbReference type="Pfam" id="PF08495">
    <property type="entry name" value="FIST"/>
    <property type="match status" value="1"/>
</dbReference>
<feature type="domain" description="FIST" evidence="2">
    <location>
        <begin position="45"/>
        <end position="241"/>
    </location>
</feature>
<evidence type="ECO:0000313" key="4">
    <source>
        <dbReference type="Proteomes" id="UP001158598"/>
    </source>
</evidence>
<gene>
    <name evidence="3" type="ORF">MCNOR_2670</name>
</gene>
<dbReference type="Gene3D" id="3.30.70.270">
    <property type="match status" value="1"/>
</dbReference>
<dbReference type="SUPFAM" id="SSF55073">
    <property type="entry name" value="Nucleotide cyclase"/>
    <property type="match status" value="1"/>
</dbReference>
<dbReference type="EMBL" id="OX458332">
    <property type="protein sequence ID" value="CAI8860401.1"/>
    <property type="molecule type" value="Genomic_DNA"/>
</dbReference>
<protein>
    <recommendedName>
        <fullName evidence="2">FIST domain-containing protein</fullName>
    </recommendedName>
</protein>
<evidence type="ECO:0000259" key="2">
    <source>
        <dbReference type="SMART" id="SM00897"/>
    </source>
</evidence>